<proteinExistence type="predicted"/>
<feature type="compositionally biased region" description="Basic and acidic residues" evidence="1">
    <location>
        <begin position="41"/>
        <end position="50"/>
    </location>
</feature>
<keyword evidence="2" id="KW-0812">Transmembrane</keyword>
<protein>
    <recommendedName>
        <fullName evidence="5">Transmembrane protein</fullName>
    </recommendedName>
</protein>
<evidence type="ECO:0000256" key="2">
    <source>
        <dbReference type="SAM" id="Phobius"/>
    </source>
</evidence>
<evidence type="ECO:0000313" key="3">
    <source>
        <dbReference type="EMBL" id="KAK7016734.1"/>
    </source>
</evidence>
<evidence type="ECO:0000256" key="1">
    <source>
        <dbReference type="SAM" id="MobiDB-lite"/>
    </source>
</evidence>
<feature type="transmembrane region" description="Helical" evidence="2">
    <location>
        <begin position="121"/>
        <end position="141"/>
    </location>
</feature>
<keyword evidence="2" id="KW-1133">Transmembrane helix</keyword>
<keyword evidence="4" id="KW-1185">Reference proteome</keyword>
<feature type="transmembrane region" description="Helical" evidence="2">
    <location>
        <begin position="223"/>
        <end position="244"/>
    </location>
</feature>
<keyword evidence="2" id="KW-0472">Membrane</keyword>
<reference evidence="3 4" key="1">
    <citation type="submission" date="2024-01" db="EMBL/GenBank/DDBJ databases">
        <title>A draft genome for a cacao thread blight-causing isolate of Paramarasmius palmivorus.</title>
        <authorList>
            <person name="Baruah I.K."/>
            <person name="Bukari Y."/>
            <person name="Amoako-Attah I."/>
            <person name="Meinhardt L.W."/>
            <person name="Bailey B.A."/>
            <person name="Cohen S.P."/>
        </authorList>
    </citation>
    <scope>NUCLEOTIDE SEQUENCE [LARGE SCALE GENOMIC DNA]</scope>
    <source>
        <strain evidence="3 4">GH-12</strain>
    </source>
</reference>
<dbReference type="EMBL" id="JAYKXP010000279">
    <property type="protein sequence ID" value="KAK7016734.1"/>
    <property type="molecule type" value="Genomic_DNA"/>
</dbReference>
<gene>
    <name evidence="3" type="ORF">VNI00_018839</name>
</gene>
<evidence type="ECO:0008006" key="5">
    <source>
        <dbReference type="Google" id="ProtNLM"/>
    </source>
</evidence>
<feature type="region of interest" description="Disordered" evidence="1">
    <location>
        <begin position="16"/>
        <end position="66"/>
    </location>
</feature>
<sequence length="257" mass="28102">MPIPATSPALAAMVSMDMARNSREETQPLMHDDGKDDELEMSERATVKDDGDGDESDTATLTPGDYQAPVHDVEQHCNNGASSASDASNINMPQASPVAAQNADETLRARQKETCDLVTKWIRWFSLTALFLVVDLTLWIFTPSSVTEIVPLGTILIVEFLIGLAGVITVACLMPPESKEYPVVDPKAFSSKIPLLCVLYCWMLHVISVVTVINALMDVWPQVLVWVLVVGLVGLTGLAWWYSWGGVKQEDVERGIS</sequence>
<comment type="caution">
    <text evidence="3">The sequence shown here is derived from an EMBL/GenBank/DDBJ whole genome shotgun (WGS) entry which is preliminary data.</text>
</comment>
<dbReference type="Proteomes" id="UP001383192">
    <property type="component" value="Unassembled WGS sequence"/>
</dbReference>
<accession>A0AAW0ATQ2</accession>
<feature type="transmembrane region" description="Helical" evidence="2">
    <location>
        <begin position="153"/>
        <end position="174"/>
    </location>
</feature>
<organism evidence="3 4">
    <name type="scientific">Paramarasmius palmivorus</name>
    <dbReference type="NCBI Taxonomy" id="297713"/>
    <lineage>
        <taxon>Eukaryota</taxon>
        <taxon>Fungi</taxon>
        <taxon>Dikarya</taxon>
        <taxon>Basidiomycota</taxon>
        <taxon>Agaricomycotina</taxon>
        <taxon>Agaricomycetes</taxon>
        <taxon>Agaricomycetidae</taxon>
        <taxon>Agaricales</taxon>
        <taxon>Marasmiineae</taxon>
        <taxon>Marasmiaceae</taxon>
        <taxon>Paramarasmius</taxon>
    </lineage>
</organism>
<dbReference type="AlphaFoldDB" id="A0AAW0ATQ2"/>
<feature type="compositionally biased region" description="Basic and acidic residues" evidence="1">
    <location>
        <begin position="20"/>
        <end position="34"/>
    </location>
</feature>
<name>A0AAW0ATQ2_9AGAR</name>
<feature type="transmembrane region" description="Helical" evidence="2">
    <location>
        <begin position="195"/>
        <end position="217"/>
    </location>
</feature>
<evidence type="ECO:0000313" key="4">
    <source>
        <dbReference type="Proteomes" id="UP001383192"/>
    </source>
</evidence>